<reference evidence="1" key="1">
    <citation type="submission" date="2019-08" db="EMBL/GenBank/DDBJ databases">
        <authorList>
            <person name="Kucharzyk K."/>
            <person name="Murdoch R.W."/>
            <person name="Higgins S."/>
            <person name="Loffler F."/>
        </authorList>
    </citation>
    <scope>NUCLEOTIDE SEQUENCE</scope>
</reference>
<sequence length="86" mass="10190">MNLKVPSMILLEVIYVEFAYLKNLIEKRGVRRTVIARRLEISERTLRNKLEGSSPFTWEQASVIQREFFPDVEKDELFRSNERTAS</sequence>
<proteinExistence type="predicted"/>
<comment type="caution">
    <text evidence="1">The sequence shown here is derived from an EMBL/GenBank/DDBJ whole genome shotgun (WGS) entry which is preliminary data.</text>
</comment>
<name>A0A645CQ62_9ZZZZ</name>
<dbReference type="EMBL" id="VSSQ01029089">
    <property type="protein sequence ID" value="MPM79063.1"/>
    <property type="molecule type" value="Genomic_DNA"/>
</dbReference>
<evidence type="ECO:0000313" key="1">
    <source>
        <dbReference type="EMBL" id="MPM79063.1"/>
    </source>
</evidence>
<accession>A0A645CQ62</accession>
<organism evidence="1">
    <name type="scientific">bioreactor metagenome</name>
    <dbReference type="NCBI Taxonomy" id="1076179"/>
    <lineage>
        <taxon>unclassified sequences</taxon>
        <taxon>metagenomes</taxon>
        <taxon>ecological metagenomes</taxon>
    </lineage>
</organism>
<gene>
    <name evidence="1" type="ORF">SDC9_126094</name>
</gene>
<protein>
    <submittedName>
        <fullName evidence="1">Uncharacterized protein</fullName>
    </submittedName>
</protein>
<dbReference type="AlphaFoldDB" id="A0A645CQ62"/>